<comment type="caution">
    <text evidence="1">The sequence shown here is derived from an EMBL/GenBank/DDBJ whole genome shotgun (WGS) entry which is preliminary data.</text>
</comment>
<dbReference type="AlphaFoldDB" id="A9EIR1"/>
<organism evidence="1 2">
    <name type="scientific">Shewanella benthica KT99</name>
    <dbReference type="NCBI Taxonomy" id="314608"/>
    <lineage>
        <taxon>Bacteria</taxon>
        <taxon>Pseudomonadati</taxon>
        <taxon>Pseudomonadota</taxon>
        <taxon>Gammaproteobacteria</taxon>
        <taxon>Alteromonadales</taxon>
        <taxon>Shewanellaceae</taxon>
        <taxon>Shewanella</taxon>
    </lineage>
</organism>
<evidence type="ECO:0000313" key="2">
    <source>
        <dbReference type="Proteomes" id="UP000005839"/>
    </source>
</evidence>
<name>A9EIR1_9GAMM</name>
<sequence>MAESAACREYLGEAFTTGYIAVKQADLASYKRVISSWEREFLLLTV</sequence>
<proteinExistence type="predicted"/>
<dbReference type="Proteomes" id="UP000005839">
    <property type="component" value="Unassembled WGS sequence"/>
</dbReference>
<reference evidence="1 2" key="1">
    <citation type="submission" date="2007-10" db="EMBL/GenBank/DDBJ databases">
        <authorList>
            <person name="Yayanos A."/>
            <person name="Ferriera S."/>
            <person name="Johnson J."/>
            <person name="Kravitz S."/>
            <person name="Halpern A."/>
            <person name="Remington K."/>
            <person name="Beeson K."/>
            <person name="Tran B."/>
            <person name="Rogers Y.-H."/>
            <person name="Friedman R."/>
            <person name="Venter J.C."/>
        </authorList>
    </citation>
    <scope>NUCLEOTIDE SEQUENCE [LARGE SCALE GENOMIC DNA]</scope>
    <source>
        <strain evidence="1 2">KT99</strain>
    </source>
</reference>
<keyword evidence="2" id="KW-1185">Reference proteome</keyword>
<dbReference type="STRING" id="314608.KT99_01162"/>
<accession>A9EIR1</accession>
<protein>
    <submittedName>
        <fullName evidence="1">Glutamine synthetase</fullName>
    </submittedName>
</protein>
<gene>
    <name evidence="1" type="ORF">KT99_01162</name>
</gene>
<dbReference type="EMBL" id="ABIC01000033">
    <property type="protein sequence ID" value="EDP99724.1"/>
    <property type="molecule type" value="Genomic_DNA"/>
</dbReference>
<evidence type="ECO:0000313" key="1">
    <source>
        <dbReference type="EMBL" id="EDP99724.1"/>
    </source>
</evidence>